<organism evidence="2 3">
    <name type="scientific">Chitinophaga oryzae</name>
    <dbReference type="NCBI Taxonomy" id="2725414"/>
    <lineage>
        <taxon>Bacteria</taxon>
        <taxon>Pseudomonadati</taxon>
        <taxon>Bacteroidota</taxon>
        <taxon>Chitinophagia</taxon>
        <taxon>Chitinophagales</taxon>
        <taxon>Chitinophagaceae</taxon>
        <taxon>Chitinophaga</taxon>
    </lineage>
</organism>
<dbReference type="KEGG" id="coy:HF329_21920"/>
<dbReference type="RefSeq" id="WP_168807346.1">
    <property type="nucleotide sequence ID" value="NZ_CP051205.1"/>
</dbReference>
<reference evidence="3" key="1">
    <citation type="submission" date="2020-04" db="EMBL/GenBank/DDBJ databases">
        <authorList>
            <person name="Kittiwongwattana C."/>
        </authorList>
    </citation>
    <scope>NUCLEOTIDE SEQUENCE [LARGE SCALE GENOMIC DNA]</scope>
    <source>
        <strain evidence="3">1310</strain>
    </source>
</reference>
<feature type="transmembrane region" description="Helical" evidence="1">
    <location>
        <begin position="141"/>
        <end position="162"/>
    </location>
</feature>
<keyword evidence="1" id="KW-1133">Transmembrane helix</keyword>
<evidence type="ECO:0000313" key="2">
    <source>
        <dbReference type="EMBL" id="QJB33829.1"/>
    </source>
</evidence>
<dbReference type="NCBIfam" id="NF038065">
    <property type="entry name" value="Pr6Pr"/>
    <property type="match status" value="1"/>
</dbReference>
<dbReference type="AlphaFoldDB" id="A0AAE7DA14"/>
<dbReference type="Proteomes" id="UP000502421">
    <property type="component" value="Chromosome"/>
</dbReference>
<name>A0AAE7DA14_9BACT</name>
<dbReference type="InterPro" id="IPR049713">
    <property type="entry name" value="Pr6Pr-like"/>
</dbReference>
<evidence type="ECO:0000313" key="3">
    <source>
        <dbReference type="Proteomes" id="UP000502421"/>
    </source>
</evidence>
<dbReference type="EMBL" id="CP051205">
    <property type="protein sequence ID" value="QJB33829.1"/>
    <property type="molecule type" value="Genomic_DNA"/>
</dbReference>
<feature type="transmembrane region" description="Helical" evidence="1">
    <location>
        <begin position="78"/>
        <end position="99"/>
    </location>
</feature>
<feature type="transmembrane region" description="Helical" evidence="1">
    <location>
        <begin position="174"/>
        <end position="198"/>
    </location>
</feature>
<accession>A0AAE7DA14</accession>
<evidence type="ECO:0000256" key="1">
    <source>
        <dbReference type="SAM" id="Phobius"/>
    </source>
</evidence>
<protein>
    <submittedName>
        <fullName evidence="2">Pr6Pr family membrane protein</fullName>
    </submittedName>
</protein>
<proteinExistence type="predicted"/>
<keyword evidence="1" id="KW-0472">Membrane</keyword>
<feature type="transmembrane region" description="Helical" evidence="1">
    <location>
        <begin position="12"/>
        <end position="31"/>
    </location>
</feature>
<feature type="transmembrane region" description="Helical" evidence="1">
    <location>
        <begin position="111"/>
        <end position="129"/>
    </location>
</feature>
<gene>
    <name evidence="2" type="ORF">HF329_21920</name>
</gene>
<keyword evidence="1" id="KW-0812">Transmembrane</keyword>
<feature type="transmembrane region" description="Helical" evidence="1">
    <location>
        <begin position="43"/>
        <end position="66"/>
    </location>
</feature>
<sequence>MEIKRARIYPAILSLLGWFALIAQYYLMIVNGKLPPGELTIRFFSYFTILTNLLVAVTNTVLWLYPASRFFSRAGTQTALTVYILIVGIIYNAVLRWLWQPQGLQQAVDELLHSVIPVMWLLYWMLFTARRRLEWKQCWPWLAYPLVYFVYTLARGAATGFYPYPFIEVNRIGITQALINAVGIAGIFLLLSLLFIGISRYLTSDRR</sequence>